<dbReference type="AlphaFoldDB" id="A0AAD4KPV7"/>
<sequence>MDEERRTKIVTALRQYRETVLQHNLFLLRILSPRGLLNDNVRTEFIRLASLDGVCNLAVNLKQREEYFTGLRNRIAEKNVEVAELPPVDLEYLCTLVSGITGPGLPLHREAQQTDFVSSIEDGGLSDMTENVTVPIRDNEVESYNDFIDLWEEWEVSIAFKIGGSLFWGGSYALYCRNQNNEQWNWRYAVHDGDWRSNLYDSVEEFLGFYAHFGEETEEDIRKEIRRLLGPIRSI</sequence>
<gene>
    <name evidence="1" type="ORF">BGW36DRAFT_398071</name>
</gene>
<dbReference type="RefSeq" id="XP_046071486.1">
    <property type="nucleotide sequence ID" value="XM_046218359.1"/>
</dbReference>
<keyword evidence="2" id="KW-1185">Reference proteome</keyword>
<dbReference type="EMBL" id="JAJTJA010000007">
    <property type="protein sequence ID" value="KAH8696550.1"/>
    <property type="molecule type" value="Genomic_DNA"/>
</dbReference>
<name>A0AAD4KPV7_9EURO</name>
<organism evidence="1 2">
    <name type="scientific">Talaromyces proteolyticus</name>
    <dbReference type="NCBI Taxonomy" id="1131652"/>
    <lineage>
        <taxon>Eukaryota</taxon>
        <taxon>Fungi</taxon>
        <taxon>Dikarya</taxon>
        <taxon>Ascomycota</taxon>
        <taxon>Pezizomycotina</taxon>
        <taxon>Eurotiomycetes</taxon>
        <taxon>Eurotiomycetidae</taxon>
        <taxon>Eurotiales</taxon>
        <taxon>Trichocomaceae</taxon>
        <taxon>Talaromyces</taxon>
        <taxon>Talaromyces sect. Bacilispori</taxon>
    </lineage>
</organism>
<evidence type="ECO:0000313" key="2">
    <source>
        <dbReference type="Proteomes" id="UP001201262"/>
    </source>
</evidence>
<evidence type="ECO:0000313" key="1">
    <source>
        <dbReference type="EMBL" id="KAH8696550.1"/>
    </source>
</evidence>
<dbReference type="GeneID" id="70248646"/>
<protein>
    <submittedName>
        <fullName evidence="1">Uncharacterized protein</fullName>
    </submittedName>
</protein>
<proteinExistence type="predicted"/>
<accession>A0AAD4KPV7</accession>
<reference evidence="1" key="1">
    <citation type="submission" date="2021-12" db="EMBL/GenBank/DDBJ databases">
        <title>Convergent genome expansion in fungi linked to evolution of root-endophyte symbiosis.</title>
        <authorList>
            <consortium name="DOE Joint Genome Institute"/>
            <person name="Ke Y.-H."/>
            <person name="Bonito G."/>
            <person name="Liao H.-L."/>
            <person name="Looney B."/>
            <person name="Rojas-Flechas A."/>
            <person name="Nash J."/>
            <person name="Hameed K."/>
            <person name="Schadt C."/>
            <person name="Martin F."/>
            <person name="Crous P.W."/>
            <person name="Miettinen O."/>
            <person name="Magnuson J.K."/>
            <person name="Labbe J."/>
            <person name="Jacobson D."/>
            <person name="Doktycz M.J."/>
            <person name="Veneault-Fourrey C."/>
            <person name="Kuo A."/>
            <person name="Mondo S."/>
            <person name="Calhoun S."/>
            <person name="Riley R."/>
            <person name="Ohm R."/>
            <person name="LaButti K."/>
            <person name="Andreopoulos B."/>
            <person name="Pangilinan J."/>
            <person name="Nolan M."/>
            <person name="Tritt A."/>
            <person name="Clum A."/>
            <person name="Lipzen A."/>
            <person name="Daum C."/>
            <person name="Barry K."/>
            <person name="Grigoriev I.V."/>
            <person name="Vilgalys R."/>
        </authorList>
    </citation>
    <scope>NUCLEOTIDE SEQUENCE</scope>
    <source>
        <strain evidence="1">PMI_201</strain>
    </source>
</reference>
<comment type="caution">
    <text evidence="1">The sequence shown here is derived from an EMBL/GenBank/DDBJ whole genome shotgun (WGS) entry which is preliminary data.</text>
</comment>
<dbReference type="Proteomes" id="UP001201262">
    <property type="component" value="Unassembled WGS sequence"/>
</dbReference>